<dbReference type="PANTHER" id="PTHR48043:SF140">
    <property type="entry name" value="UDP-GLUCURONOSYLTRANSFERASE 2A1"/>
    <property type="match status" value="1"/>
</dbReference>
<dbReference type="RefSeq" id="XP_037387454.1">
    <property type="nucleotide sequence ID" value="XM_037531557.1"/>
</dbReference>
<protein>
    <recommendedName>
        <fullName evidence="8">UDP-glucuronosyltransferase</fullName>
        <ecNumber evidence="8">2.4.1.17</ecNumber>
    </recommendedName>
</protein>
<comment type="subcellular location">
    <subcellularLocation>
        <location evidence="8">Membrane</location>
        <topology evidence="8">Single-pass membrane protein</topology>
    </subcellularLocation>
</comment>
<dbReference type="GO" id="GO:0015020">
    <property type="term" value="F:glucuronosyltransferase activity"/>
    <property type="evidence" value="ECO:0007669"/>
    <property type="project" value="UniProtKB-EC"/>
</dbReference>
<keyword evidence="2 7" id="KW-0328">Glycosyltransferase</keyword>
<evidence type="ECO:0000256" key="8">
    <source>
        <dbReference type="RuleBase" id="RU362059"/>
    </source>
</evidence>
<keyword evidence="4 8" id="KW-0812">Transmembrane</keyword>
<organism evidence="9 10">
    <name type="scientific">Pygocentrus nattereri</name>
    <name type="common">Red-bellied piranha</name>
    <dbReference type="NCBI Taxonomy" id="42514"/>
    <lineage>
        <taxon>Eukaryota</taxon>
        <taxon>Metazoa</taxon>
        <taxon>Chordata</taxon>
        <taxon>Craniata</taxon>
        <taxon>Vertebrata</taxon>
        <taxon>Euteleostomi</taxon>
        <taxon>Actinopterygii</taxon>
        <taxon>Neopterygii</taxon>
        <taxon>Teleostei</taxon>
        <taxon>Ostariophysi</taxon>
        <taxon>Characiformes</taxon>
        <taxon>Characoidei</taxon>
        <taxon>Pygocentrus</taxon>
    </lineage>
</organism>
<dbReference type="SUPFAM" id="SSF53756">
    <property type="entry name" value="UDP-Glycosyltransferase/glycogen phosphorylase"/>
    <property type="match status" value="1"/>
</dbReference>
<dbReference type="FunFam" id="3.40.50.2000:FF:000001">
    <property type="entry name" value="UDP-glucuronosyltransferase"/>
    <property type="match status" value="1"/>
</dbReference>
<evidence type="ECO:0000256" key="1">
    <source>
        <dbReference type="ARBA" id="ARBA00009995"/>
    </source>
</evidence>
<reference evidence="9" key="3">
    <citation type="submission" date="2025-09" db="UniProtKB">
        <authorList>
            <consortium name="Ensembl"/>
        </authorList>
    </citation>
    <scope>IDENTIFICATION</scope>
</reference>
<keyword evidence="10" id="KW-1185">Reference proteome</keyword>
<name>A0A3B4DV28_PYGNA</name>
<feature type="chain" id="PRO_5043103257" description="UDP-glucuronosyltransferase" evidence="8">
    <location>
        <begin position="24"/>
        <end position="530"/>
    </location>
</feature>
<keyword evidence="5 8" id="KW-1133">Transmembrane helix</keyword>
<dbReference type="Proteomes" id="UP001501920">
    <property type="component" value="Chromosome 20"/>
</dbReference>
<accession>A0A3B4DV28</accession>
<dbReference type="Ensembl" id="ENSPNAT00000004158.2">
    <property type="protein sequence ID" value="ENSPNAP00000026824.2"/>
    <property type="gene ID" value="ENSPNAG00000012222.2"/>
</dbReference>
<keyword evidence="3 7" id="KW-0808">Transferase</keyword>
<dbReference type="Pfam" id="PF00201">
    <property type="entry name" value="UDPGT"/>
    <property type="match status" value="1"/>
</dbReference>
<dbReference type="AlphaFoldDB" id="A0A3B4DV28"/>
<dbReference type="PANTHER" id="PTHR48043">
    <property type="entry name" value="EG:EG0003.4 PROTEIN-RELATED"/>
    <property type="match status" value="1"/>
</dbReference>
<reference evidence="9 10" key="1">
    <citation type="submission" date="2020-10" db="EMBL/GenBank/DDBJ databases">
        <title>Pygocentrus nattereri (red-bellied piranha) genome, fPygNat1, primary haplotype.</title>
        <authorList>
            <person name="Myers G."/>
            <person name="Meyer A."/>
            <person name="Karagic N."/>
            <person name="Pippel M."/>
            <person name="Winkler S."/>
            <person name="Tracey A."/>
            <person name="Wood J."/>
            <person name="Formenti G."/>
            <person name="Howe K."/>
            <person name="Fedrigo O."/>
            <person name="Jarvis E.D."/>
        </authorList>
    </citation>
    <scope>NUCLEOTIDE SEQUENCE [LARGE SCALE GENOMIC DNA]</scope>
</reference>
<dbReference type="InterPro" id="IPR050271">
    <property type="entry name" value="UDP-glycosyltransferase"/>
</dbReference>
<dbReference type="InterPro" id="IPR002213">
    <property type="entry name" value="UDP_glucos_trans"/>
</dbReference>
<dbReference type="GeneTree" id="ENSGT00940000164390"/>
<dbReference type="GO" id="GO:0016020">
    <property type="term" value="C:membrane"/>
    <property type="evidence" value="ECO:0007669"/>
    <property type="project" value="UniProtKB-SubCell"/>
</dbReference>
<dbReference type="FunFam" id="3.40.50.2000:FF:000081">
    <property type="entry name" value="UDP-glucuronosyltransferase 2A2"/>
    <property type="match status" value="1"/>
</dbReference>
<evidence type="ECO:0000256" key="2">
    <source>
        <dbReference type="ARBA" id="ARBA00022676"/>
    </source>
</evidence>
<dbReference type="GeneID" id="108416731"/>
<feature type="signal peptide" evidence="8">
    <location>
        <begin position="1"/>
        <end position="23"/>
    </location>
</feature>
<dbReference type="Gene3D" id="3.40.50.2000">
    <property type="entry name" value="Glycogen Phosphorylase B"/>
    <property type="match status" value="2"/>
</dbReference>
<comment type="similarity">
    <text evidence="1 7">Belongs to the UDP-glycosyltransferase family.</text>
</comment>
<evidence type="ECO:0000256" key="3">
    <source>
        <dbReference type="ARBA" id="ARBA00022679"/>
    </source>
</evidence>
<dbReference type="InterPro" id="IPR035595">
    <property type="entry name" value="UDP_glycos_trans_CS"/>
</dbReference>
<feature type="transmembrane region" description="Helical" evidence="8">
    <location>
        <begin position="493"/>
        <end position="516"/>
    </location>
</feature>
<dbReference type="CDD" id="cd03784">
    <property type="entry name" value="GT1_Gtf-like"/>
    <property type="match status" value="1"/>
</dbReference>
<keyword evidence="6 8" id="KW-0472">Membrane</keyword>
<dbReference type="PROSITE" id="PS00375">
    <property type="entry name" value="UDPGT"/>
    <property type="match status" value="1"/>
</dbReference>
<dbReference type="EC" id="2.4.1.17" evidence="8"/>
<evidence type="ECO:0000256" key="5">
    <source>
        <dbReference type="ARBA" id="ARBA00022989"/>
    </source>
</evidence>
<evidence type="ECO:0000256" key="4">
    <source>
        <dbReference type="ARBA" id="ARBA00022692"/>
    </source>
</evidence>
<evidence type="ECO:0000256" key="6">
    <source>
        <dbReference type="ARBA" id="ARBA00023136"/>
    </source>
</evidence>
<evidence type="ECO:0000313" key="10">
    <source>
        <dbReference type="Proteomes" id="UP001501920"/>
    </source>
</evidence>
<evidence type="ECO:0000256" key="7">
    <source>
        <dbReference type="RuleBase" id="RU003718"/>
    </source>
</evidence>
<proteinExistence type="inferred from homology"/>
<evidence type="ECO:0000313" key="9">
    <source>
        <dbReference type="Ensembl" id="ENSPNAP00000026824.2"/>
    </source>
</evidence>
<reference evidence="9" key="2">
    <citation type="submission" date="2025-08" db="UniProtKB">
        <authorList>
            <consortium name="Ensembl"/>
        </authorList>
    </citation>
    <scope>IDENTIFICATION</scope>
</reference>
<sequence>MKLKLSLLSLLSVALVILGNVDGGNVLVWPAEGSHWINLKPVIETLTDRGHSVTILVPNATLYMDTRKPERFNSLRFNTSISEKDLDDFFEEFLQFEMYESHQMNVLQKYVKFYEFLSKDQDFFLQYCDGVLKSPAVMDKLREGKFDLILADPLLPCAELAAEVLGVPFIFTFRFSVAHAVERMCGQSPAPPSYAPGIMSKLTDKMSFFERVVSLLFYLTNDAMSVRLWKTYDDYYTEYLSRPTSYCELMGKADIWLIRTYWDFEYPRPLLPNFIYVGGLHCRPAKPLPQDLEEFVQSSGDDGIVVFSLGSFIRNLTKERSNVIASAFGQIPQKVFWKYLGEKPDNLAPNTRIYDWIPQNDLLGHPKTRAFVTHGGTNGVYEAIYHGVPMVGIPIFADQTDNMVHMKAKGAAVFLNFNSLQAQDLVDALKTVINDPSYKESVMRLSRIHHDRPVKPLDEAVFWIEYVMRNKGAGHLRVASHSLNWYQYHSLDVLVFLISILALVFYIIIRTCSFLIRRCCRTPKHKSKRE</sequence>
<keyword evidence="8" id="KW-0732">Signal</keyword>
<comment type="catalytic activity">
    <reaction evidence="8">
        <text>glucuronate acceptor + UDP-alpha-D-glucuronate = acceptor beta-D-glucuronoside + UDP + H(+)</text>
        <dbReference type="Rhea" id="RHEA:21032"/>
        <dbReference type="ChEBI" id="CHEBI:15378"/>
        <dbReference type="ChEBI" id="CHEBI:58052"/>
        <dbReference type="ChEBI" id="CHEBI:58223"/>
        <dbReference type="ChEBI" id="CHEBI:132367"/>
        <dbReference type="ChEBI" id="CHEBI:132368"/>
        <dbReference type="EC" id="2.4.1.17"/>
    </reaction>
</comment>